<evidence type="ECO:0000256" key="4">
    <source>
        <dbReference type="ARBA" id="ARBA00023242"/>
    </source>
</evidence>
<protein>
    <recommendedName>
        <fullName evidence="5">Meiotic nuclear division protein 1 homolog</fullName>
    </recommendedName>
</protein>
<keyword evidence="9" id="KW-1185">Reference proteome</keyword>
<dbReference type="EnsemblMetazoa" id="PPA46845.1">
    <property type="protein sequence ID" value="PPA46845.1"/>
    <property type="gene ID" value="WBGene00304624"/>
</dbReference>
<dbReference type="OrthoDB" id="273345at2759"/>
<comment type="subcellular location">
    <subcellularLocation>
        <location evidence="1 5">Nucleus</location>
    </subcellularLocation>
</comment>
<dbReference type="Proteomes" id="UP000005239">
    <property type="component" value="Unassembled WGS sequence"/>
</dbReference>
<evidence type="ECO:0000256" key="1">
    <source>
        <dbReference type="ARBA" id="ARBA00004123"/>
    </source>
</evidence>
<name>A0A8R1V7K4_PRIPA</name>
<dbReference type="InterPro" id="IPR005647">
    <property type="entry name" value="Mnd1"/>
</dbReference>
<proteinExistence type="inferred from homology"/>
<gene>
    <name evidence="8" type="primary">WBGene00304624</name>
</gene>
<organism evidence="8 9">
    <name type="scientific">Pristionchus pacificus</name>
    <name type="common">Parasitic nematode worm</name>
    <dbReference type="NCBI Taxonomy" id="54126"/>
    <lineage>
        <taxon>Eukaryota</taxon>
        <taxon>Metazoa</taxon>
        <taxon>Ecdysozoa</taxon>
        <taxon>Nematoda</taxon>
        <taxon>Chromadorea</taxon>
        <taxon>Rhabditida</taxon>
        <taxon>Rhabditina</taxon>
        <taxon>Diplogasteromorpha</taxon>
        <taxon>Diplogasteroidea</taxon>
        <taxon>Neodiplogasteridae</taxon>
        <taxon>Pristionchus</taxon>
    </lineage>
</organism>
<comment type="similarity">
    <text evidence="2 5">Belongs to the MND1 family.</text>
</comment>
<evidence type="ECO:0000256" key="5">
    <source>
        <dbReference type="PIRNR" id="PIRNR026991"/>
    </source>
</evidence>
<reference evidence="8" key="2">
    <citation type="submission" date="2022-06" db="UniProtKB">
        <authorList>
            <consortium name="EnsemblMetazoa"/>
        </authorList>
    </citation>
    <scope>IDENTIFICATION</scope>
    <source>
        <strain evidence="8">PS312</strain>
    </source>
</reference>
<evidence type="ECO:0000313" key="8">
    <source>
        <dbReference type="EnsemblMetazoa" id="PPA46845.1"/>
    </source>
</evidence>
<evidence type="ECO:0000313" key="9">
    <source>
        <dbReference type="Proteomes" id="UP000005239"/>
    </source>
</evidence>
<feature type="domain" description="Mnd1 HTH" evidence="7">
    <location>
        <begin position="27"/>
        <end position="86"/>
    </location>
</feature>
<dbReference type="Pfam" id="PF03962">
    <property type="entry name" value="Mnd1"/>
    <property type="match status" value="1"/>
</dbReference>
<dbReference type="AlphaFoldDB" id="A0A8R1V7K4"/>
<dbReference type="GO" id="GO:0005634">
    <property type="term" value="C:nucleus"/>
    <property type="evidence" value="ECO:0007669"/>
    <property type="project" value="UniProtKB-SubCell"/>
</dbReference>
<evidence type="ECO:0000256" key="3">
    <source>
        <dbReference type="ARBA" id="ARBA00023054"/>
    </source>
</evidence>
<dbReference type="GO" id="GO:0003690">
    <property type="term" value="F:double-stranded DNA binding"/>
    <property type="evidence" value="ECO:0007669"/>
    <property type="project" value="InterPro"/>
</dbReference>
<evidence type="ECO:0000256" key="6">
    <source>
        <dbReference type="SAM" id="Coils"/>
    </source>
</evidence>
<feature type="coiled-coil region" evidence="6">
    <location>
        <begin position="90"/>
        <end position="158"/>
    </location>
</feature>
<keyword evidence="4 5" id="KW-0539">Nucleus</keyword>
<comment type="function">
    <text evidence="5">Required for proper homologous chromosome pairing and efficient cross-over and intragenic recombination during meiosis.</text>
</comment>
<reference evidence="9" key="1">
    <citation type="journal article" date="2008" name="Nat. Genet.">
        <title>The Pristionchus pacificus genome provides a unique perspective on nematode lifestyle and parasitism.</title>
        <authorList>
            <person name="Dieterich C."/>
            <person name="Clifton S.W."/>
            <person name="Schuster L.N."/>
            <person name="Chinwalla A."/>
            <person name="Delehaunty K."/>
            <person name="Dinkelacker I."/>
            <person name="Fulton L."/>
            <person name="Fulton R."/>
            <person name="Godfrey J."/>
            <person name="Minx P."/>
            <person name="Mitreva M."/>
            <person name="Roeseler W."/>
            <person name="Tian H."/>
            <person name="Witte H."/>
            <person name="Yang S.P."/>
            <person name="Wilson R.K."/>
            <person name="Sommer R.J."/>
        </authorList>
    </citation>
    <scope>NUCLEOTIDE SEQUENCE [LARGE SCALE GENOMIC DNA]</scope>
    <source>
        <strain evidence="9">PS312</strain>
    </source>
</reference>
<dbReference type="PIRSF" id="PIRSF026991">
    <property type="entry name" value="Mnd1"/>
    <property type="match status" value="1"/>
</dbReference>
<dbReference type="GO" id="GO:0007131">
    <property type="term" value="P:reciprocal meiotic recombination"/>
    <property type="evidence" value="ECO:0007669"/>
    <property type="project" value="InterPro"/>
</dbReference>
<evidence type="ECO:0000259" key="7">
    <source>
        <dbReference type="Pfam" id="PF03962"/>
    </source>
</evidence>
<sequence length="227" mass="26895">YRRSSTFYRLMAARKKGLSADEKRKRMLDLFYERREFFQLKELEKIAPKEKGVISQSVKEVTQLLVDEGFVECEKIGTFVCYWAFPTKASQMRQKRLDDLSNKIEDVKKKIEEGREQLKQEAMGKETDNERDKLKTELEEVKQVQLNLQNDLKALQKYDPESLKESRKRSIKHVEDANRWTGVQIYYDCYKSRAECELEQYLLVHKMVQKKVQYGRESASEAVRNSG</sequence>
<keyword evidence="3 6" id="KW-0175">Coiled coil</keyword>
<accession>A0A8R1V7K4</accession>
<dbReference type="InterPro" id="IPR040453">
    <property type="entry name" value="Mnd1_HTH"/>
</dbReference>
<evidence type="ECO:0000256" key="2">
    <source>
        <dbReference type="ARBA" id="ARBA00005981"/>
    </source>
</evidence>